<evidence type="ECO:0000256" key="1">
    <source>
        <dbReference type="ARBA" id="ARBA00022598"/>
    </source>
</evidence>
<dbReference type="Gene3D" id="3.30.1490.330">
    <property type="match status" value="1"/>
</dbReference>
<dbReference type="Pfam" id="PF03738">
    <property type="entry name" value="GSP_synth"/>
    <property type="match status" value="1"/>
</dbReference>
<sequence>MRRVSHQPRPHAQASHQALNFTWHAGYWVEDAHYLFTTAEIDRIETATRTLIEMTFSAVDEVIRRLDFQRYGIPEYLHGPIMRSWEVDAPTLYGRFDYAYDGEQLKLLEYNAQTPTSLYEAAVVQWGWLNETYPGHDQFNRIHEALLEQFTYLREQRGLSAMHFACAPEAEEDVGTTRYLQDLAVQAGLHTTFLTLAELGLQDGTTLVDLDDEIITALFWLHPYEFMWEEKSALLLPYLPPQTTVLEPLWKMILSNKQLLVTLWEMFPEHELLLPASNTPLSGPSARKSRVSREGQNVTLFDASGRVLASTDGEYPDDQPVYQGLATLPGMPTSDGQVRYPVLGAWVVGDAAPGIGIRESAGLITDNRSFFVPHRIE</sequence>
<evidence type="ECO:0000256" key="4">
    <source>
        <dbReference type="ARBA" id="ARBA00022840"/>
    </source>
</evidence>
<evidence type="ECO:0000313" key="7">
    <source>
        <dbReference type="EMBL" id="MFC6662507.1"/>
    </source>
</evidence>
<reference evidence="8" key="1">
    <citation type="journal article" date="2019" name="Int. J. Syst. Evol. Microbiol.">
        <title>The Global Catalogue of Microorganisms (GCM) 10K type strain sequencing project: providing services to taxonomists for standard genome sequencing and annotation.</title>
        <authorList>
            <consortium name="The Broad Institute Genomics Platform"/>
            <consortium name="The Broad Institute Genome Sequencing Center for Infectious Disease"/>
            <person name="Wu L."/>
            <person name="Ma J."/>
        </authorList>
    </citation>
    <scope>NUCLEOTIDE SEQUENCE [LARGE SCALE GENOMIC DNA]</scope>
    <source>
        <strain evidence="8">CCUG 63830</strain>
    </source>
</reference>
<dbReference type="InterPro" id="IPR005494">
    <property type="entry name" value="GSPS_pre-ATP-grasp-like_dom"/>
</dbReference>
<proteinExistence type="predicted"/>
<organism evidence="7 8">
    <name type="scientific">Deinococcus multiflagellatus</name>
    <dbReference type="NCBI Taxonomy" id="1656887"/>
    <lineage>
        <taxon>Bacteria</taxon>
        <taxon>Thermotogati</taxon>
        <taxon>Deinococcota</taxon>
        <taxon>Deinococci</taxon>
        <taxon>Deinococcales</taxon>
        <taxon>Deinococcaceae</taxon>
        <taxon>Deinococcus</taxon>
    </lineage>
</organism>
<keyword evidence="1 7" id="KW-0436">Ligase</keyword>
<dbReference type="RefSeq" id="WP_224612159.1">
    <property type="nucleotide sequence ID" value="NZ_JAIQXV010000023.1"/>
</dbReference>
<keyword evidence="2" id="KW-0479">Metal-binding</keyword>
<keyword evidence="4" id="KW-0067">ATP-binding</keyword>
<dbReference type="SUPFAM" id="SSF56059">
    <property type="entry name" value="Glutathione synthetase ATP-binding domain-like"/>
    <property type="match status" value="1"/>
</dbReference>
<keyword evidence="8" id="KW-1185">Reference proteome</keyword>
<feature type="domain" description="Glutathionylspermidine synthase pre-ATP-grasp-like" evidence="6">
    <location>
        <begin position="16"/>
        <end position="376"/>
    </location>
</feature>
<gene>
    <name evidence="7" type="ORF">ACFP90_20855</name>
</gene>
<accession>A0ABW1ZQ07</accession>
<evidence type="ECO:0000256" key="5">
    <source>
        <dbReference type="ARBA" id="ARBA00022842"/>
    </source>
</evidence>
<evidence type="ECO:0000256" key="3">
    <source>
        <dbReference type="ARBA" id="ARBA00022741"/>
    </source>
</evidence>
<comment type="caution">
    <text evidence="7">The sequence shown here is derived from an EMBL/GenBank/DDBJ whole genome shotgun (WGS) entry which is preliminary data.</text>
</comment>
<keyword evidence="5" id="KW-0460">Magnesium</keyword>
<dbReference type="Proteomes" id="UP001596317">
    <property type="component" value="Unassembled WGS sequence"/>
</dbReference>
<dbReference type="EC" id="6.3.1.-" evidence="7"/>
<dbReference type="GO" id="GO:0016874">
    <property type="term" value="F:ligase activity"/>
    <property type="evidence" value="ECO:0007669"/>
    <property type="project" value="UniProtKB-KW"/>
</dbReference>
<dbReference type="SUPFAM" id="SSF52440">
    <property type="entry name" value="PreATP-grasp domain"/>
    <property type="match status" value="1"/>
</dbReference>
<dbReference type="EMBL" id="JBHSWB010000002">
    <property type="protein sequence ID" value="MFC6662507.1"/>
    <property type="molecule type" value="Genomic_DNA"/>
</dbReference>
<dbReference type="InterPro" id="IPR016185">
    <property type="entry name" value="PreATP-grasp_dom_sf"/>
</dbReference>
<protein>
    <submittedName>
        <fullName evidence="7">Glutathionylspermidine synthase family protein</fullName>
        <ecNumber evidence="7">6.3.1.-</ecNumber>
    </submittedName>
</protein>
<evidence type="ECO:0000259" key="6">
    <source>
        <dbReference type="Pfam" id="PF03738"/>
    </source>
</evidence>
<keyword evidence="3" id="KW-0547">Nucleotide-binding</keyword>
<evidence type="ECO:0000313" key="8">
    <source>
        <dbReference type="Proteomes" id="UP001596317"/>
    </source>
</evidence>
<evidence type="ECO:0000256" key="2">
    <source>
        <dbReference type="ARBA" id="ARBA00022723"/>
    </source>
</evidence>
<name>A0ABW1ZQ07_9DEIO</name>